<comment type="caution">
    <text evidence="2">The sequence shown here is derived from an EMBL/GenBank/DDBJ whole genome shotgun (WGS) entry which is preliminary data.</text>
</comment>
<gene>
    <name evidence="2" type="ORF">EDC23_2126</name>
</gene>
<keyword evidence="1" id="KW-0472">Membrane</keyword>
<feature type="transmembrane region" description="Helical" evidence="1">
    <location>
        <begin position="207"/>
        <end position="236"/>
    </location>
</feature>
<dbReference type="Pfam" id="PF09955">
    <property type="entry name" value="DUF2189"/>
    <property type="match status" value="1"/>
</dbReference>
<keyword evidence="1" id="KW-1133">Transmembrane helix</keyword>
<dbReference type="RefSeq" id="WP_166668838.1">
    <property type="nucleotide sequence ID" value="NZ_SOQX01000005.1"/>
</dbReference>
<protein>
    <submittedName>
        <fullName evidence="2">Putative membrane protein</fullName>
    </submittedName>
</protein>
<feature type="transmembrane region" description="Helical" evidence="1">
    <location>
        <begin position="117"/>
        <end position="138"/>
    </location>
</feature>
<evidence type="ECO:0000313" key="3">
    <source>
        <dbReference type="Proteomes" id="UP000294914"/>
    </source>
</evidence>
<evidence type="ECO:0000313" key="2">
    <source>
        <dbReference type="EMBL" id="TDY00622.1"/>
    </source>
</evidence>
<accession>A0A4R8IIV7</accession>
<evidence type="ECO:0000256" key="1">
    <source>
        <dbReference type="SAM" id="Phobius"/>
    </source>
</evidence>
<keyword evidence="3" id="KW-1185">Reference proteome</keyword>
<sequence length="251" mass="27662">MKSADSVQNDSPLYASCRKLMYDAPFGWLNEGWQDFRRAPWHSLIYGAIFAVIGWLLIYLSWINESYLLVALFVCLLVVGPALAFGLYDISRQLEDNHEPSFRHERSKALHEMGHELMLALLLSLLFMFVLILISIVMNALTLSGQSAASAAVPLSDAGFLIVTVVFGGLLFGASSFALPMILDKDADAMTAISTSFHAVWRNKSALALWAMLVLALTAVGFATALIGFVLIVPVLGYATWHGYRETIIEK</sequence>
<keyword evidence="1" id="KW-0812">Transmembrane</keyword>
<organism evidence="2 3">
    <name type="scientific">Thiohalophilus thiocyanatoxydans</name>
    <dbReference type="NCBI Taxonomy" id="381308"/>
    <lineage>
        <taxon>Bacteria</taxon>
        <taxon>Pseudomonadati</taxon>
        <taxon>Pseudomonadota</taxon>
        <taxon>Gammaproteobacteria</taxon>
        <taxon>Thiohalomonadales</taxon>
        <taxon>Thiohalophilaceae</taxon>
        <taxon>Thiohalophilus</taxon>
    </lineage>
</organism>
<feature type="transmembrane region" description="Helical" evidence="1">
    <location>
        <begin position="158"/>
        <end position="183"/>
    </location>
</feature>
<name>A0A4R8IIV7_9GAMM</name>
<feature type="transmembrane region" description="Helical" evidence="1">
    <location>
        <begin position="44"/>
        <end position="62"/>
    </location>
</feature>
<dbReference type="Proteomes" id="UP000294914">
    <property type="component" value="Unassembled WGS sequence"/>
</dbReference>
<dbReference type="EMBL" id="SOQX01000005">
    <property type="protein sequence ID" value="TDY00622.1"/>
    <property type="molecule type" value="Genomic_DNA"/>
</dbReference>
<dbReference type="AlphaFoldDB" id="A0A4R8IIV7"/>
<reference evidence="2 3" key="1">
    <citation type="submission" date="2019-03" db="EMBL/GenBank/DDBJ databases">
        <title>Genomic Encyclopedia of Type Strains, Phase IV (KMG-IV): sequencing the most valuable type-strain genomes for metagenomic binning, comparative biology and taxonomic classification.</title>
        <authorList>
            <person name="Goeker M."/>
        </authorList>
    </citation>
    <scope>NUCLEOTIDE SEQUENCE [LARGE SCALE GENOMIC DNA]</scope>
    <source>
        <strain evidence="2 3">DSM 16326</strain>
    </source>
</reference>
<dbReference type="InterPro" id="IPR018692">
    <property type="entry name" value="DUF2189"/>
</dbReference>
<proteinExistence type="predicted"/>
<feature type="transmembrane region" description="Helical" evidence="1">
    <location>
        <begin position="68"/>
        <end position="88"/>
    </location>
</feature>